<organism evidence="2 3">
    <name type="scientific">Babesia duncani</name>
    <dbReference type="NCBI Taxonomy" id="323732"/>
    <lineage>
        <taxon>Eukaryota</taxon>
        <taxon>Sar</taxon>
        <taxon>Alveolata</taxon>
        <taxon>Apicomplexa</taxon>
        <taxon>Aconoidasida</taxon>
        <taxon>Piroplasmida</taxon>
        <taxon>Babesiidae</taxon>
        <taxon>Babesia</taxon>
    </lineage>
</organism>
<evidence type="ECO:0000313" key="2">
    <source>
        <dbReference type="EMBL" id="KAK2196433.1"/>
    </source>
</evidence>
<dbReference type="KEGG" id="bdw:94335977"/>
<dbReference type="RefSeq" id="XP_067803275.1">
    <property type="nucleotide sequence ID" value="XM_067946711.1"/>
</dbReference>
<dbReference type="AlphaFoldDB" id="A0AAD9UNV1"/>
<feature type="compositionally biased region" description="Polar residues" evidence="1">
    <location>
        <begin position="175"/>
        <end position="201"/>
    </location>
</feature>
<feature type="region of interest" description="Disordered" evidence="1">
    <location>
        <begin position="268"/>
        <end position="298"/>
    </location>
</feature>
<dbReference type="GeneID" id="94335977"/>
<gene>
    <name evidence="2" type="ORF">BdWA1_001679</name>
</gene>
<dbReference type="Proteomes" id="UP001214638">
    <property type="component" value="Unassembled WGS sequence"/>
</dbReference>
<name>A0AAD9UNV1_9APIC</name>
<evidence type="ECO:0000313" key="3">
    <source>
        <dbReference type="Proteomes" id="UP001214638"/>
    </source>
</evidence>
<proteinExistence type="predicted"/>
<reference evidence="2" key="1">
    <citation type="journal article" date="2023" name="Nat. Microbiol.">
        <title>Babesia duncani multi-omics identifies virulence factors and drug targets.</title>
        <authorList>
            <person name="Singh P."/>
            <person name="Lonardi S."/>
            <person name="Liang Q."/>
            <person name="Vydyam P."/>
            <person name="Khabirova E."/>
            <person name="Fang T."/>
            <person name="Gihaz S."/>
            <person name="Thekkiniath J."/>
            <person name="Munshi M."/>
            <person name="Abel S."/>
            <person name="Ciampossin L."/>
            <person name="Batugedara G."/>
            <person name="Gupta M."/>
            <person name="Lu X.M."/>
            <person name="Lenz T."/>
            <person name="Chakravarty S."/>
            <person name="Cornillot E."/>
            <person name="Hu Y."/>
            <person name="Ma W."/>
            <person name="Gonzalez L.M."/>
            <person name="Sanchez S."/>
            <person name="Estrada K."/>
            <person name="Sanchez-Flores A."/>
            <person name="Montero E."/>
            <person name="Harb O.S."/>
            <person name="Le Roch K.G."/>
            <person name="Mamoun C.B."/>
        </authorList>
    </citation>
    <scope>NUCLEOTIDE SEQUENCE</scope>
    <source>
        <strain evidence="2">WA1</strain>
    </source>
</reference>
<feature type="region of interest" description="Disordered" evidence="1">
    <location>
        <begin position="159"/>
        <end position="201"/>
    </location>
</feature>
<feature type="compositionally biased region" description="Polar residues" evidence="1">
    <location>
        <begin position="268"/>
        <end position="292"/>
    </location>
</feature>
<sequence>MVAYPFDIFVGKSNPWDYPQLNIKKGENGSNRILKTTTVAFSNQDHDMSMENVNMESKFDITVGRGPPSEYFKESKSADQPLKISFSSKLSKTNIIEIESNEDVTDSNGDILKDPSKVNGLTDDMVMLNILPSYDFMKRSGSDDTANSNVQSDKVAGCNVTIGSSSDASQHRPELSSSPDRQYSSGDFDSSYKSNSSFQDAASTMKHGSPLLVNRATTSCESGFKKDIMERIKNRLKLIMHVKATNEFESAFKKGYFGYAMDTQQSINSEEANEQQQPDLVTETSSQPITEQSSDKFKPNILEGEGIGANFNSRLLAIKRRYGGINESLKEITQDLPKVVYPPISKNSINKTQKTPMLWFESKEWQTDIKKEFPHLYSQRHLYI</sequence>
<protein>
    <submittedName>
        <fullName evidence="2">Uncharacterized protein</fullName>
    </submittedName>
</protein>
<keyword evidence="3" id="KW-1185">Reference proteome</keyword>
<evidence type="ECO:0000256" key="1">
    <source>
        <dbReference type="SAM" id="MobiDB-lite"/>
    </source>
</evidence>
<dbReference type="EMBL" id="JALLKP010000002">
    <property type="protein sequence ID" value="KAK2196433.1"/>
    <property type="molecule type" value="Genomic_DNA"/>
</dbReference>
<comment type="caution">
    <text evidence="2">The sequence shown here is derived from an EMBL/GenBank/DDBJ whole genome shotgun (WGS) entry which is preliminary data.</text>
</comment>
<accession>A0AAD9UNV1</accession>